<evidence type="ECO:0000313" key="2">
    <source>
        <dbReference type="Proteomes" id="UP000198432"/>
    </source>
</evidence>
<dbReference type="Proteomes" id="UP000198432">
    <property type="component" value="Unassembled WGS sequence"/>
</dbReference>
<reference evidence="2" key="1">
    <citation type="submission" date="2017-06" db="EMBL/GenBank/DDBJ databases">
        <authorList>
            <person name="Varghese N."/>
            <person name="Submissions S."/>
        </authorList>
    </citation>
    <scope>NUCLEOTIDE SEQUENCE [LARGE SCALE GENOMIC DNA]</scope>
    <source>
        <strain evidence="2">NKM1</strain>
    </source>
</reference>
<evidence type="ECO:0000313" key="1">
    <source>
        <dbReference type="EMBL" id="SNS90083.1"/>
    </source>
</evidence>
<keyword evidence="2" id="KW-1185">Reference proteome</keyword>
<gene>
    <name evidence="1" type="ORF">SAMN06296052_11653</name>
</gene>
<protein>
    <submittedName>
        <fullName evidence="1">Uncharacterized protein</fullName>
    </submittedName>
</protein>
<dbReference type="EMBL" id="FZOQ01000016">
    <property type="protein sequence ID" value="SNS90083.1"/>
    <property type="molecule type" value="Genomic_DNA"/>
</dbReference>
<name>A0A239IAK0_9BACT</name>
<proteinExistence type="predicted"/>
<sequence>MNPMKKKLLDLLRDTFRSSMLLSSLVRMLQDEKIEKQDASQPLEP</sequence>
<accession>A0A239IAK0</accession>
<dbReference type="AlphaFoldDB" id="A0A239IAK0"/>
<organism evidence="1 2">
    <name type="scientific">Pontibacter ummariensis</name>
    <dbReference type="NCBI Taxonomy" id="1610492"/>
    <lineage>
        <taxon>Bacteria</taxon>
        <taxon>Pseudomonadati</taxon>
        <taxon>Bacteroidota</taxon>
        <taxon>Cytophagia</taxon>
        <taxon>Cytophagales</taxon>
        <taxon>Hymenobacteraceae</taxon>
        <taxon>Pontibacter</taxon>
    </lineage>
</organism>